<dbReference type="EMBL" id="HACG01045693">
    <property type="protein sequence ID" value="CEK92558.1"/>
    <property type="molecule type" value="Transcribed_RNA"/>
</dbReference>
<dbReference type="SUPFAM" id="SSF53300">
    <property type="entry name" value="vWA-like"/>
    <property type="match status" value="1"/>
</dbReference>
<sequence>YCHFGLPSNCYFVETSNTVVSTWRYCSNTSKMNSFVALLVLAQICSFTLGRCAPPCGCDDICNGKLELGIVLDSSSSISREDFKKGQNFLQEFVTKFKIASNGVRVSIITYGRYVHPEDSFNLTTYSKGEDVSDAIGRLPHHAEDYTATGKGINFMRDRQLSNEFVRNGVPRVGLVITDGDSQEPLVTASEALQAREQGIVLFAIGVGHKIKYEELYEIAGEDARVHKIDSYEKLTTIVDTLAKETCIKK</sequence>
<evidence type="ECO:0000313" key="2">
    <source>
        <dbReference type="EMBL" id="CEK92558.1"/>
    </source>
</evidence>
<evidence type="ECO:0000259" key="1">
    <source>
        <dbReference type="PROSITE" id="PS50234"/>
    </source>
</evidence>
<dbReference type="PANTHER" id="PTHR24020:SF20">
    <property type="entry name" value="PH DOMAIN-CONTAINING PROTEIN"/>
    <property type="match status" value="1"/>
</dbReference>
<dbReference type="AlphaFoldDB" id="A0A0B7BHY4"/>
<feature type="domain" description="VWFA" evidence="1">
    <location>
        <begin position="67"/>
        <end position="242"/>
    </location>
</feature>
<reference evidence="2" key="1">
    <citation type="submission" date="2014-12" db="EMBL/GenBank/DDBJ databases">
        <title>Insight into the proteome of Arion vulgaris.</title>
        <authorList>
            <person name="Aradska J."/>
            <person name="Bulat T."/>
            <person name="Smidak R."/>
            <person name="Sarate P."/>
            <person name="Gangsoo J."/>
            <person name="Sialana F."/>
            <person name="Bilban M."/>
            <person name="Lubec G."/>
        </authorList>
    </citation>
    <scope>NUCLEOTIDE SEQUENCE</scope>
    <source>
        <tissue evidence="2">Skin</tissue>
    </source>
</reference>
<organism evidence="2">
    <name type="scientific">Arion vulgaris</name>
    <dbReference type="NCBI Taxonomy" id="1028688"/>
    <lineage>
        <taxon>Eukaryota</taxon>
        <taxon>Metazoa</taxon>
        <taxon>Spiralia</taxon>
        <taxon>Lophotrochozoa</taxon>
        <taxon>Mollusca</taxon>
        <taxon>Gastropoda</taxon>
        <taxon>Heterobranchia</taxon>
        <taxon>Euthyneura</taxon>
        <taxon>Panpulmonata</taxon>
        <taxon>Eupulmonata</taxon>
        <taxon>Stylommatophora</taxon>
        <taxon>Helicina</taxon>
        <taxon>Arionoidea</taxon>
        <taxon>Arionidae</taxon>
        <taxon>Arion</taxon>
    </lineage>
</organism>
<name>A0A0B7BHY4_9EUPU</name>
<accession>A0A0B7BHY4</accession>
<dbReference type="InterPro" id="IPR002035">
    <property type="entry name" value="VWF_A"/>
</dbReference>
<dbReference type="InterPro" id="IPR050525">
    <property type="entry name" value="ECM_Assembly_Org"/>
</dbReference>
<dbReference type="PANTHER" id="PTHR24020">
    <property type="entry name" value="COLLAGEN ALPHA"/>
    <property type="match status" value="1"/>
</dbReference>
<dbReference type="InterPro" id="IPR036465">
    <property type="entry name" value="vWFA_dom_sf"/>
</dbReference>
<dbReference type="SMART" id="SM00327">
    <property type="entry name" value="VWA"/>
    <property type="match status" value="1"/>
</dbReference>
<dbReference type="Gene3D" id="3.40.50.410">
    <property type="entry name" value="von Willebrand factor, type A domain"/>
    <property type="match status" value="1"/>
</dbReference>
<proteinExistence type="predicted"/>
<dbReference type="CDD" id="cd01450">
    <property type="entry name" value="vWFA_subfamily_ECM"/>
    <property type="match status" value="1"/>
</dbReference>
<feature type="non-terminal residue" evidence="2">
    <location>
        <position position="1"/>
    </location>
</feature>
<dbReference type="PRINTS" id="PR00453">
    <property type="entry name" value="VWFADOMAIN"/>
</dbReference>
<protein>
    <recommendedName>
        <fullName evidence="1">VWFA domain-containing protein</fullName>
    </recommendedName>
</protein>
<dbReference type="Pfam" id="PF00092">
    <property type="entry name" value="VWA"/>
    <property type="match status" value="1"/>
</dbReference>
<gene>
    <name evidence="2" type="primary">ORF188936</name>
</gene>
<dbReference type="PROSITE" id="PS50234">
    <property type="entry name" value="VWFA"/>
    <property type="match status" value="1"/>
</dbReference>